<reference evidence="2" key="2">
    <citation type="submission" date="2017-09" db="EMBL/GenBank/DDBJ databases">
        <authorList>
            <person name="Ehlers B."/>
            <person name="Leendertz F.H."/>
        </authorList>
    </citation>
    <scope>NUCLEOTIDE SEQUENCE</scope>
    <source>
        <strain evidence="2">MAVP-26</strain>
    </source>
</reference>
<reference evidence="3 4" key="1">
    <citation type="submission" date="2015-08" db="EMBL/GenBank/DDBJ databases">
        <title>Draft Genome Sequences of Vibrio parahaemolyticus Strains.</title>
        <authorList>
            <person name="Gonzalez-Escalona N."/>
            <person name="DePaola A."/>
        </authorList>
    </citation>
    <scope>NUCLEOTIDE SEQUENCE [LARGE SCALE GENOMIC DNA]</scope>
    <source>
        <strain evidence="3 4">CFSAN001621</strain>
    </source>
</reference>
<name>A0A249W3M1_VIBPH</name>
<dbReference type="Pfam" id="PF02498">
    <property type="entry name" value="Bro-N"/>
    <property type="match status" value="1"/>
</dbReference>
<dbReference type="Proteomes" id="UP000191946">
    <property type="component" value="Unassembled WGS sequence"/>
</dbReference>
<dbReference type="RefSeq" id="WP_005497492.1">
    <property type="nucleotide sequence ID" value="NZ_CP023248.2"/>
</dbReference>
<proteinExistence type="predicted"/>
<dbReference type="AlphaFoldDB" id="A0A249W3M1"/>
<feature type="domain" description="Bro-N" evidence="1">
    <location>
        <begin position="22"/>
        <end position="108"/>
    </location>
</feature>
<organism evidence="2">
    <name type="scientific">Vibrio parahaemolyticus</name>
    <dbReference type="NCBI Taxonomy" id="670"/>
    <lineage>
        <taxon>Bacteria</taxon>
        <taxon>Pseudomonadati</taxon>
        <taxon>Pseudomonadota</taxon>
        <taxon>Gammaproteobacteria</taxon>
        <taxon>Vibrionales</taxon>
        <taxon>Vibrionaceae</taxon>
        <taxon>Vibrio</taxon>
    </lineage>
</organism>
<evidence type="ECO:0000313" key="2">
    <source>
        <dbReference type="EMBL" id="ASZ50681.1"/>
    </source>
</evidence>
<protein>
    <submittedName>
        <fullName evidence="2 3">Damage-inducible protein D</fullName>
    </submittedName>
</protein>
<dbReference type="EMBL" id="CP023248">
    <property type="protein sequence ID" value="ASZ50681.1"/>
    <property type="molecule type" value="Genomic_DNA"/>
</dbReference>
<evidence type="ECO:0000259" key="1">
    <source>
        <dbReference type="Pfam" id="PF02498"/>
    </source>
</evidence>
<gene>
    <name evidence="3" type="ORF">AKG60_26595</name>
    <name evidence="2" type="ORF">YA91_08580</name>
</gene>
<evidence type="ECO:0000313" key="3">
    <source>
        <dbReference type="EMBL" id="OQJ95663.1"/>
    </source>
</evidence>
<dbReference type="EMBL" id="LHQV01000031">
    <property type="protein sequence ID" value="OQJ95663.1"/>
    <property type="molecule type" value="Genomic_DNA"/>
</dbReference>
<evidence type="ECO:0000313" key="4">
    <source>
        <dbReference type="Proteomes" id="UP000191946"/>
    </source>
</evidence>
<dbReference type="InterPro" id="IPR003497">
    <property type="entry name" value="BRO_N_domain"/>
</dbReference>
<sequence>MNNDRVLELTQSFNEIGQHFPDSKIEFWYARELQKILGYDRWENFINVIEKAKSSCISTKVEVSDHFRDVTKMVVIGSGAERPVEDIMLTRYACYLIAQNGDPRKEPIAFAQTYFALQTRKQELIEEQLRLQDRIQAREKLRESETELSKNIYERGVDDKGFGRIRSRGDAALFGGNTTQSMKNKLSVPKSRALADFLPTVTIAAKNLATEITNHNVRQNDLQGERSITDEHVQNNKSLRDMLAERGIKPEELPAEEDLKKLERRVKSDEKRLIKAAELPKDAKEEK</sequence>
<accession>A0A249W3M1</accession>
<keyword evidence="4" id="KW-1185">Reference proteome</keyword>
<dbReference type="NCBIfam" id="NF008573">
    <property type="entry name" value="PRK11525.1"/>
    <property type="match status" value="1"/>
</dbReference>